<evidence type="ECO:0000256" key="2">
    <source>
        <dbReference type="SAM" id="SignalP"/>
    </source>
</evidence>
<dbReference type="SUPFAM" id="SSF110087">
    <property type="entry name" value="DR1885-like metal-binding protein"/>
    <property type="match status" value="1"/>
</dbReference>
<evidence type="ECO:0000313" key="4">
    <source>
        <dbReference type="Proteomes" id="UP001501676"/>
    </source>
</evidence>
<dbReference type="PANTHER" id="PTHR36302:SF1">
    <property type="entry name" value="COPPER CHAPERONE PCU(A)C"/>
    <property type="match status" value="1"/>
</dbReference>
<sequence>MYCSTRRARGLAVLTLTVVSAGLLAGCGNSDNSSTSTPSTSVSPTVSESAATAVSITDPWVKAADKGMTAAFGTLVNNTDKPLTVVSASSSVSVMELHEMVMKDGKMIMQPKTNGFTLPAKGSHELSPGGDHLMFMDVKTPVKAGDEVTITLKLSDGSSVPFTAVGKPYSGAEESYAPDGGMDMTDSHNGADASASPSA</sequence>
<reference evidence="4" key="1">
    <citation type="journal article" date="2019" name="Int. J. Syst. Evol. Microbiol.">
        <title>The Global Catalogue of Microorganisms (GCM) 10K type strain sequencing project: providing services to taxonomists for standard genome sequencing and annotation.</title>
        <authorList>
            <consortium name="The Broad Institute Genomics Platform"/>
            <consortium name="The Broad Institute Genome Sequencing Center for Infectious Disease"/>
            <person name="Wu L."/>
            <person name="Ma J."/>
        </authorList>
    </citation>
    <scope>NUCLEOTIDE SEQUENCE [LARGE SCALE GENOMIC DNA]</scope>
    <source>
        <strain evidence="4">JCM 9458</strain>
    </source>
</reference>
<dbReference type="Pfam" id="PF04314">
    <property type="entry name" value="PCuAC"/>
    <property type="match status" value="1"/>
</dbReference>
<comment type="caution">
    <text evidence="3">The sequence shown here is derived from an EMBL/GenBank/DDBJ whole genome shotgun (WGS) entry which is preliminary data.</text>
</comment>
<keyword evidence="2" id="KW-0732">Signal</keyword>
<proteinExistence type="predicted"/>
<feature type="region of interest" description="Disordered" evidence="1">
    <location>
        <begin position="29"/>
        <end position="48"/>
    </location>
</feature>
<keyword evidence="4" id="KW-1185">Reference proteome</keyword>
<evidence type="ECO:0000256" key="1">
    <source>
        <dbReference type="SAM" id="MobiDB-lite"/>
    </source>
</evidence>
<accession>A0ABP6SZW9</accession>
<feature type="compositionally biased region" description="Low complexity" evidence="1">
    <location>
        <begin position="33"/>
        <end position="48"/>
    </location>
</feature>
<dbReference type="EMBL" id="BAAAYN010000023">
    <property type="protein sequence ID" value="GAA3388634.1"/>
    <property type="molecule type" value="Genomic_DNA"/>
</dbReference>
<feature type="signal peptide" evidence="2">
    <location>
        <begin position="1"/>
        <end position="25"/>
    </location>
</feature>
<protein>
    <submittedName>
        <fullName evidence="3">Copper chaperone PCu(A)C</fullName>
    </submittedName>
</protein>
<dbReference type="Proteomes" id="UP001501676">
    <property type="component" value="Unassembled WGS sequence"/>
</dbReference>
<dbReference type="PROSITE" id="PS51257">
    <property type="entry name" value="PROKAR_LIPOPROTEIN"/>
    <property type="match status" value="1"/>
</dbReference>
<organism evidence="3 4">
    <name type="scientific">Cryptosporangium minutisporangium</name>
    <dbReference type="NCBI Taxonomy" id="113569"/>
    <lineage>
        <taxon>Bacteria</taxon>
        <taxon>Bacillati</taxon>
        <taxon>Actinomycetota</taxon>
        <taxon>Actinomycetes</taxon>
        <taxon>Cryptosporangiales</taxon>
        <taxon>Cryptosporangiaceae</taxon>
        <taxon>Cryptosporangium</taxon>
    </lineage>
</organism>
<feature type="chain" id="PRO_5045043340" evidence="2">
    <location>
        <begin position="26"/>
        <end position="199"/>
    </location>
</feature>
<feature type="region of interest" description="Disordered" evidence="1">
    <location>
        <begin position="165"/>
        <end position="199"/>
    </location>
</feature>
<evidence type="ECO:0000313" key="3">
    <source>
        <dbReference type="EMBL" id="GAA3388634.1"/>
    </source>
</evidence>
<dbReference type="InterPro" id="IPR007410">
    <property type="entry name" value="LpqE-like"/>
</dbReference>
<dbReference type="RefSeq" id="WP_345729241.1">
    <property type="nucleotide sequence ID" value="NZ_BAAAYN010000023.1"/>
</dbReference>
<dbReference type="InterPro" id="IPR058248">
    <property type="entry name" value="Lxx211020-like"/>
</dbReference>
<name>A0ABP6SZW9_9ACTN</name>
<dbReference type="Gene3D" id="2.60.40.1890">
    <property type="entry name" value="PCu(A)C copper chaperone"/>
    <property type="match status" value="1"/>
</dbReference>
<gene>
    <name evidence="3" type="ORF">GCM10020369_35580</name>
</gene>
<dbReference type="PANTHER" id="PTHR36302">
    <property type="entry name" value="BLR7088 PROTEIN"/>
    <property type="match status" value="1"/>
</dbReference>
<dbReference type="InterPro" id="IPR036182">
    <property type="entry name" value="PCuAC_sf"/>
</dbReference>